<sequence>LNQQLNKLSTNVIGSELVLNTCVYRKWFTSLVLWEATLAISKEIV</sequence>
<organism evidence="1 2">
    <name type="scientific">Cetraspora pellucida</name>
    <dbReference type="NCBI Taxonomy" id="1433469"/>
    <lineage>
        <taxon>Eukaryota</taxon>
        <taxon>Fungi</taxon>
        <taxon>Fungi incertae sedis</taxon>
        <taxon>Mucoromycota</taxon>
        <taxon>Glomeromycotina</taxon>
        <taxon>Glomeromycetes</taxon>
        <taxon>Diversisporales</taxon>
        <taxon>Gigasporaceae</taxon>
        <taxon>Cetraspora</taxon>
    </lineage>
</organism>
<evidence type="ECO:0000313" key="1">
    <source>
        <dbReference type="EMBL" id="CAG8491766.1"/>
    </source>
</evidence>
<evidence type="ECO:0000313" key="2">
    <source>
        <dbReference type="Proteomes" id="UP000789366"/>
    </source>
</evidence>
<dbReference type="EMBL" id="CAJVPW010001778">
    <property type="protein sequence ID" value="CAG8491766.1"/>
    <property type="molecule type" value="Genomic_DNA"/>
</dbReference>
<name>A0ACA9KTY5_9GLOM</name>
<gene>
    <name evidence="1" type="ORF">SPELUC_LOCUS2589</name>
</gene>
<comment type="caution">
    <text evidence="1">The sequence shown here is derived from an EMBL/GenBank/DDBJ whole genome shotgun (WGS) entry which is preliminary data.</text>
</comment>
<reference evidence="1" key="1">
    <citation type="submission" date="2021-06" db="EMBL/GenBank/DDBJ databases">
        <authorList>
            <person name="Kallberg Y."/>
            <person name="Tangrot J."/>
            <person name="Rosling A."/>
        </authorList>
    </citation>
    <scope>NUCLEOTIDE SEQUENCE</scope>
    <source>
        <strain evidence="1">28 12/20/2015</strain>
    </source>
</reference>
<accession>A0ACA9KTY5</accession>
<keyword evidence="2" id="KW-1185">Reference proteome</keyword>
<feature type="non-terminal residue" evidence="1">
    <location>
        <position position="1"/>
    </location>
</feature>
<dbReference type="Proteomes" id="UP000789366">
    <property type="component" value="Unassembled WGS sequence"/>
</dbReference>
<proteinExistence type="predicted"/>
<protein>
    <submittedName>
        <fullName evidence="1">110_t:CDS:1</fullName>
    </submittedName>
</protein>